<reference evidence="2" key="2">
    <citation type="journal article" date="2022" name="BMC Genomics">
        <title>Comparative genome analysis of mycobacteria focusing on tRNA and non-coding RNA.</title>
        <authorList>
            <person name="Behra P.R.K."/>
            <person name="Pettersson B.M.F."/>
            <person name="Ramesh M."/>
            <person name="Das S."/>
            <person name="Dasgupta S."/>
            <person name="Kirsebom L.A."/>
        </authorList>
    </citation>
    <scope>NUCLEOTIDE SEQUENCE</scope>
    <source>
        <strain evidence="2">DSM 45406</strain>
    </source>
</reference>
<keyword evidence="4" id="KW-1185">Reference proteome</keyword>
<evidence type="ECO:0000313" key="2">
    <source>
        <dbReference type="EMBL" id="MCV7072506.1"/>
    </source>
</evidence>
<feature type="domain" description="MEDS" evidence="1">
    <location>
        <begin position="18"/>
        <end position="177"/>
    </location>
</feature>
<dbReference type="RefSeq" id="WP_052428804.1">
    <property type="nucleotide sequence ID" value="NZ_CP092427.2"/>
</dbReference>
<dbReference type="Proteomes" id="UP001055159">
    <property type="component" value="Chromosome"/>
</dbReference>
<evidence type="ECO:0000313" key="5">
    <source>
        <dbReference type="Proteomes" id="UP001140272"/>
    </source>
</evidence>
<name>A0A9X3BSN5_9MYCO</name>
<dbReference type="InterPro" id="IPR025847">
    <property type="entry name" value="MEDS_domain"/>
</dbReference>
<sequence length="285" mass="31128">MRAHGVRLSAAGLLPFGHLGWGYRGRAEFLCRAGEYLLDGLNRGQRVAFVAEQSVDALRAELASVDALRTHPGFAGIDVLCAADYYPFHPGTDVLDAYAALDRYRAAVDDAISAGHTGFRAAVDVTAVARTVEQRDELTVLEYLVDQEMAVRPFSALCAYDLDELADVGAELLCLHPFVGERMTSYQLHADDDPAVAAVLSGEIDQSAMDVFSSTLRRVLPLTPEGALRVDATRLEFITHRQLMLLDELAEQHGRSVTLVTDQRVATRLTNLLALRHVSVLAPSR</sequence>
<protein>
    <submittedName>
        <fullName evidence="2">MEDS domain-containing protein</fullName>
    </submittedName>
</protein>
<dbReference type="Proteomes" id="UP001140272">
    <property type="component" value="Unassembled WGS sequence"/>
</dbReference>
<dbReference type="EMBL" id="JACKRN010000707">
    <property type="protein sequence ID" value="MCV7072506.1"/>
    <property type="molecule type" value="Genomic_DNA"/>
</dbReference>
<evidence type="ECO:0000313" key="3">
    <source>
        <dbReference type="EMBL" id="ULP38948.1"/>
    </source>
</evidence>
<accession>A0A9X3BSN5</accession>
<reference evidence="3" key="3">
    <citation type="submission" date="2022-08" db="EMBL/GenBank/DDBJ databases">
        <title>Whole genome sequencing of non-tuberculosis mycobacteria type-strains.</title>
        <authorList>
            <person name="Igarashi Y."/>
            <person name="Osugi A."/>
            <person name="Mitarai S."/>
        </authorList>
    </citation>
    <scope>NUCLEOTIDE SEQUENCE</scope>
    <source>
        <strain evidence="3">JCM 16372</strain>
    </source>
</reference>
<evidence type="ECO:0000313" key="4">
    <source>
        <dbReference type="Proteomes" id="UP001055159"/>
    </source>
</evidence>
<gene>
    <name evidence="2" type="ORF">H7H73_21180</name>
    <name evidence="3" type="ORF">MJO55_11375</name>
</gene>
<organism evidence="2 5">
    <name type="scientific">Mycolicibacterium rufum</name>
    <dbReference type="NCBI Taxonomy" id="318424"/>
    <lineage>
        <taxon>Bacteria</taxon>
        <taxon>Bacillati</taxon>
        <taxon>Actinomycetota</taxon>
        <taxon>Actinomycetes</taxon>
        <taxon>Mycobacteriales</taxon>
        <taxon>Mycobacteriaceae</taxon>
        <taxon>Mycolicibacterium</taxon>
    </lineage>
</organism>
<dbReference type="AlphaFoldDB" id="A0A9X3BSN5"/>
<evidence type="ECO:0000259" key="1">
    <source>
        <dbReference type="Pfam" id="PF14417"/>
    </source>
</evidence>
<proteinExistence type="predicted"/>
<dbReference type="Pfam" id="PF14417">
    <property type="entry name" value="MEDS"/>
    <property type="match status" value="1"/>
</dbReference>
<reference evidence="2" key="1">
    <citation type="submission" date="2020-07" db="EMBL/GenBank/DDBJ databases">
        <authorList>
            <person name="Pettersson B.M.F."/>
            <person name="Behra P.R.K."/>
            <person name="Ramesh M."/>
            <person name="Das S."/>
            <person name="Dasgupta S."/>
            <person name="Kirsebom L.A."/>
        </authorList>
    </citation>
    <scope>NUCLEOTIDE SEQUENCE</scope>
    <source>
        <strain evidence="2">DSM 45406</strain>
    </source>
</reference>
<dbReference type="EMBL" id="CP092427">
    <property type="protein sequence ID" value="ULP38948.1"/>
    <property type="molecule type" value="Genomic_DNA"/>
</dbReference>